<reference evidence="10 11" key="1">
    <citation type="journal article" date="2018" name="IMA Fungus">
        <title>IMA Genome-F 9: Draft genome sequence of Annulohypoxylon stygium, Aspergillus mulundensis, Berkeleyomyces basicola (syn. Thielaviopsis basicola), Ceratocystis smalleyi, two Cercospora beticola strains, Coleophoma cylindrospora, Fusarium fracticaudum, Phialophora cf. hyalina, and Morchella septimelata.</title>
        <authorList>
            <person name="Wingfield B.D."/>
            <person name="Bills G.F."/>
            <person name="Dong Y."/>
            <person name="Huang W."/>
            <person name="Nel W.J."/>
            <person name="Swalarsk-Parry B.S."/>
            <person name="Vaghefi N."/>
            <person name="Wilken P.M."/>
            <person name="An Z."/>
            <person name="de Beer Z.W."/>
            <person name="De Vos L."/>
            <person name="Chen L."/>
            <person name="Duong T.A."/>
            <person name="Gao Y."/>
            <person name="Hammerbacher A."/>
            <person name="Kikkert J.R."/>
            <person name="Li Y."/>
            <person name="Li H."/>
            <person name="Li K."/>
            <person name="Li Q."/>
            <person name="Liu X."/>
            <person name="Ma X."/>
            <person name="Naidoo K."/>
            <person name="Pethybridge S.J."/>
            <person name="Sun J."/>
            <person name="Steenkamp E.T."/>
            <person name="van der Nest M.A."/>
            <person name="van Wyk S."/>
            <person name="Wingfield M.J."/>
            <person name="Xiong C."/>
            <person name="Yue Q."/>
            <person name="Zhang X."/>
        </authorList>
    </citation>
    <scope>NUCLEOTIDE SEQUENCE [LARGE SCALE GENOMIC DNA]</scope>
    <source>
        <strain evidence="10 11">BP6252</strain>
    </source>
</reference>
<accession>A0A3D8SSP2</accession>
<feature type="region of interest" description="Disordered" evidence="8">
    <location>
        <begin position="350"/>
        <end position="394"/>
    </location>
</feature>
<feature type="compositionally biased region" description="Low complexity" evidence="8">
    <location>
        <begin position="793"/>
        <end position="806"/>
    </location>
</feature>
<keyword evidence="5" id="KW-0833">Ubl conjugation pathway</keyword>
<dbReference type="GO" id="GO:0005829">
    <property type="term" value="C:cytosol"/>
    <property type="evidence" value="ECO:0007669"/>
    <property type="project" value="TreeGrafter"/>
</dbReference>
<dbReference type="PANTHER" id="PTHR24006:SF722">
    <property type="entry name" value="UBIQUITIN CARBOXYL-TERMINAL HYDROLASE 48"/>
    <property type="match status" value="1"/>
</dbReference>
<evidence type="ECO:0000256" key="3">
    <source>
        <dbReference type="ARBA" id="ARBA00012759"/>
    </source>
</evidence>
<keyword evidence="4" id="KW-0645">Protease</keyword>
<keyword evidence="6" id="KW-0378">Hydrolase</keyword>
<feature type="compositionally biased region" description="Polar residues" evidence="8">
    <location>
        <begin position="745"/>
        <end position="760"/>
    </location>
</feature>
<feature type="region of interest" description="Disordered" evidence="8">
    <location>
        <begin position="563"/>
        <end position="583"/>
    </location>
</feature>
<evidence type="ECO:0000256" key="4">
    <source>
        <dbReference type="ARBA" id="ARBA00022670"/>
    </source>
</evidence>
<dbReference type="OrthoDB" id="6287070at2759"/>
<organism evidence="10 11">
    <name type="scientific">Coleophoma cylindrospora</name>
    <dbReference type="NCBI Taxonomy" id="1849047"/>
    <lineage>
        <taxon>Eukaryota</taxon>
        <taxon>Fungi</taxon>
        <taxon>Dikarya</taxon>
        <taxon>Ascomycota</taxon>
        <taxon>Pezizomycotina</taxon>
        <taxon>Leotiomycetes</taxon>
        <taxon>Helotiales</taxon>
        <taxon>Dermateaceae</taxon>
        <taxon>Coleophoma</taxon>
    </lineage>
</organism>
<dbReference type="AlphaFoldDB" id="A0A3D8SSP2"/>
<feature type="domain" description="USP" evidence="9">
    <location>
        <begin position="173"/>
        <end position="622"/>
    </location>
</feature>
<feature type="compositionally biased region" description="Polar residues" evidence="8">
    <location>
        <begin position="704"/>
        <end position="734"/>
    </location>
</feature>
<gene>
    <name evidence="10" type="ORF">BP6252_01362</name>
</gene>
<comment type="similarity">
    <text evidence="2">Belongs to the peptidase C19 family.</text>
</comment>
<dbReference type="EMBL" id="PDLM01000001">
    <property type="protein sequence ID" value="RDW89330.1"/>
    <property type="molecule type" value="Genomic_DNA"/>
</dbReference>
<dbReference type="GO" id="GO:0006508">
    <property type="term" value="P:proteolysis"/>
    <property type="evidence" value="ECO:0007669"/>
    <property type="project" value="UniProtKB-KW"/>
</dbReference>
<dbReference type="Proteomes" id="UP000256645">
    <property type="component" value="Unassembled WGS sequence"/>
</dbReference>
<evidence type="ECO:0000256" key="7">
    <source>
        <dbReference type="ARBA" id="ARBA00022807"/>
    </source>
</evidence>
<feature type="compositionally biased region" description="Polar residues" evidence="8">
    <location>
        <begin position="421"/>
        <end position="437"/>
    </location>
</feature>
<dbReference type="PROSITE" id="PS50235">
    <property type="entry name" value="USP_3"/>
    <property type="match status" value="1"/>
</dbReference>
<protein>
    <recommendedName>
        <fullName evidence="3">ubiquitinyl hydrolase 1</fullName>
        <ecNumber evidence="3">3.4.19.12</ecNumber>
    </recommendedName>
</protein>
<feature type="compositionally biased region" description="Basic and acidic residues" evidence="8">
    <location>
        <begin position="833"/>
        <end position="865"/>
    </location>
</feature>
<dbReference type="SUPFAM" id="SSF54001">
    <property type="entry name" value="Cysteine proteinases"/>
    <property type="match status" value="1"/>
</dbReference>
<evidence type="ECO:0000256" key="1">
    <source>
        <dbReference type="ARBA" id="ARBA00000707"/>
    </source>
</evidence>
<dbReference type="PANTHER" id="PTHR24006">
    <property type="entry name" value="UBIQUITIN CARBOXYL-TERMINAL HYDROLASE"/>
    <property type="match status" value="1"/>
</dbReference>
<proteinExistence type="inferred from homology"/>
<comment type="catalytic activity">
    <reaction evidence="1">
        <text>Thiol-dependent hydrolysis of ester, thioester, amide, peptide and isopeptide bonds formed by the C-terminal Gly of ubiquitin (a 76-residue protein attached to proteins as an intracellular targeting signal).</text>
        <dbReference type="EC" id="3.4.19.12"/>
    </reaction>
</comment>
<name>A0A3D8SSP2_9HELO</name>
<dbReference type="InterPro" id="IPR038765">
    <property type="entry name" value="Papain-like_cys_pep_sf"/>
</dbReference>
<evidence type="ECO:0000256" key="8">
    <source>
        <dbReference type="SAM" id="MobiDB-lite"/>
    </source>
</evidence>
<dbReference type="GO" id="GO:0016579">
    <property type="term" value="P:protein deubiquitination"/>
    <property type="evidence" value="ECO:0007669"/>
    <property type="project" value="InterPro"/>
</dbReference>
<dbReference type="InterPro" id="IPR028889">
    <property type="entry name" value="USP"/>
</dbReference>
<feature type="region of interest" description="Disordered" evidence="8">
    <location>
        <begin position="410"/>
        <end position="439"/>
    </location>
</feature>
<evidence type="ECO:0000259" key="9">
    <source>
        <dbReference type="PROSITE" id="PS50235"/>
    </source>
</evidence>
<dbReference type="InterPro" id="IPR050164">
    <property type="entry name" value="Peptidase_C19"/>
</dbReference>
<feature type="compositionally biased region" description="Basic and acidic residues" evidence="8">
    <location>
        <begin position="350"/>
        <end position="367"/>
    </location>
</feature>
<evidence type="ECO:0000313" key="11">
    <source>
        <dbReference type="Proteomes" id="UP000256645"/>
    </source>
</evidence>
<comment type="caution">
    <text evidence="10">The sequence shown here is derived from an EMBL/GenBank/DDBJ whole genome shotgun (WGS) entry which is preliminary data.</text>
</comment>
<evidence type="ECO:0000256" key="2">
    <source>
        <dbReference type="ARBA" id="ARBA00009085"/>
    </source>
</evidence>
<feature type="compositionally biased region" description="Polar residues" evidence="8">
    <location>
        <begin position="374"/>
        <end position="388"/>
    </location>
</feature>
<evidence type="ECO:0000313" key="10">
    <source>
        <dbReference type="EMBL" id="RDW89330.1"/>
    </source>
</evidence>
<sequence>MAGTKAGSGTINRLLSRREKDSSSHTRQKSRDKSSDARKTAPSCHSISAAYPKPHGKSPPVLQTSSSLVHTTSANSRPGIFLQARPLSADSIISLLKPDPQKKLDKEQAAKIDGIQKRLSAEGFTGIEDEHVQYAMGSKYASGDADKAFELCVLFQESVEGVIKPYNPEIHMRGAENRQGVTCYLDSLLFAMFARLGSFEPILYGTFDDEPCRRLSTLIRLWVNMLRTGKLIQTDITEHLQEALAACGWREAAQLAQQDTSEAFGFITGKLGLPLLTLKVDIFHTGMEDDKDDHKFINERLLEVAVPEDEGNGRVVQLEDCLEDYFNNRIEVMRRLERSNTLTSMKSVITHDPEKGDNEEETQHVEVSELDWSTPDTPLSLQVSNTEPPLSPVSLRNRSESIIRRRVIMEEVEQNEEGEPSTPQRISSAETQPSLTRHASIRKGAVRKEVLMPAWQFFNLIPWYTKEAPANDAEVAAHFSQTRPVLGICLKRYYMDKNGIAKKRNTFIDIPVDIRLPHFVPDPNTEQGGPLMGNFKLSLQSVICHRGNEVHRGHYISFIRGTSSADGDSTSKTKLSNGNRPPTYQEEQWIKFDDCATPRVSYCDIEKALKEETPYLLFYQVQPTYDSVPPLNTEESPPSYVASGIAMTVEQPSPAPGNMGNSFQGGYFDGASDESGHNIRFSSELERPSRNSLNLPEDRRGSVATETTFNSASSTRNDPISAPSTPSEETTAQRMSRAAARFTGKSGSKSRPQSQSGENRISATFSRLGMMRSKESLNKAGHGNNKDFVMTPANASESSNVNSVDEATPKVAVPPSIDSTPTRKDKGHKRDKSKSSMEKTEPHHEHHQPLKGKAKDVPERECTLM</sequence>
<dbReference type="Gene3D" id="3.90.70.10">
    <property type="entry name" value="Cysteine proteinases"/>
    <property type="match status" value="2"/>
</dbReference>
<feature type="region of interest" description="Disordered" evidence="8">
    <location>
        <begin position="777"/>
        <end position="865"/>
    </location>
</feature>
<dbReference type="STRING" id="1849047.A0A3D8SSP2"/>
<evidence type="ECO:0000256" key="5">
    <source>
        <dbReference type="ARBA" id="ARBA00022786"/>
    </source>
</evidence>
<feature type="region of interest" description="Disordered" evidence="8">
    <location>
        <begin position="1"/>
        <end position="69"/>
    </location>
</feature>
<keyword evidence="11" id="KW-1185">Reference proteome</keyword>
<dbReference type="Pfam" id="PF00443">
    <property type="entry name" value="UCH"/>
    <property type="match status" value="1"/>
</dbReference>
<dbReference type="EC" id="3.4.19.12" evidence="3"/>
<feature type="region of interest" description="Disordered" evidence="8">
    <location>
        <begin position="651"/>
        <end position="760"/>
    </location>
</feature>
<dbReference type="GO" id="GO:0005634">
    <property type="term" value="C:nucleus"/>
    <property type="evidence" value="ECO:0007669"/>
    <property type="project" value="UniProtKB-SubCell"/>
</dbReference>
<dbReference type="GO" id="GO:0004843">
    <property type="term" value="F:cysteine-type deubiquitinase activity"/>
    <property type="evidence" value="ECO:0007669"/>
    <property type="project" value="UniProtKB-EC"/>
</dbReference>
<dbReference type="InterPro" id="IPR001394">
    <property type="entry name" value="Peptidase_C19_UCH"/>
</dbReference>
<evidence type="ECO:0000256" key="6">
    <source>
        <dbReference type="ARBA" id="ARBA00022801"/>
    </source>
</evidence>
<feature type="compositionally biased region" description="Acidic residues" evidence="8">
    <location>
        <begin position="410"/>
        <end position="419"/>
    </location>
</feature>
<keyword evidence="7" id="KW-0788">Thiol protease</keyword>
<feature type="compositionally biased region" description="Basic and acidic residues" evidence="8">
    <location>
        <begin position="16"/>
        <end position="39"/>
    </location>
</feature>